<comment type="caution">
    <text evidence="1">The sequence shown here is derived from an EMBL/GenBank/DDBJ whole genome shotgun (WGS) entry which is preliminary data.</text>
</comment>
<proteinExistence type="predicted"/>
<sequence>MCSYRFFGQIVISGSQATGQQYNIAAQKSIFQALPQAAGIIPHHLMVININPQMCQATRNIGGVGIDHIAEQQLGAHTDNFRVHLSLLLCYRPAAMVIKTIKLCPDIYTNSI</sequence>
<accession>A0A645IZX9</accession>
<organism evidence="1">
    <name type="scientific">bioreactor metagenome</name>
    <dbReference type="NCBI Taxonomy" id="1076179"/>
    <lineage>
        <taxon>unclassified sequences</taxon>
        <taxon>metagenomes</taxon>
        <taxon>ecological metagenomes</taxon>
    </lineage>
</organism>
<dbReference type="EMBL" id="VSSQ01127946">
    <property type="protein sequence ID" value="MPN56978.1"/>
    <property type="molecule type" value="Genomic_DNA"/>
</dbReference>
<gene>
    <name evidence="1" type="ORF">SDC9_204672</name>
</gene>
<dbReference type="AlphaFoldDB" id="A0A645IZX9"/>
<evidence type="ECO:0000313" key="1">
    <source>
        <dbReference type="EMBL" id="MPN56978.1"/>
    </source>
</evidence>
<protein>
    <submittedName>
        <fullName evidence="1">Uncharacterized protein</fullName>
    </submittedName>
</protein>
<name>A0A645IZX9_9ZZZZ</name>
<reference evidence="1" key="1">
    <citation type="submission" date="2019-08" db="EMBL/GenBank/DDBJ databases">
        <authorList>
            <person name="Kucharzyk K."/>
            <person name="Murdoch R.W."/>
            <person name="Higgins S."/>
            <person name="Loffler F."/>
        </authorList>
    </citation>
    <scope>NUCLEOTIDE SEQUENCE</scope>
</reference>